<accession>A0A4Y8M1N0</accession>
<protein>
    <submittedName>
        <fullName evidence="2">Uncharacterized protein</fullName>
    </submittedName>
</protein>
<dbReference type="Proteomes" id="UP000297900">
    <property type="component" value="Unassembled WGS sequence"/>
</dbReference>
<evidence type="ECO:0000313" key="2">
    <source>
        <dbReference type="EMBL" id="TFE25785.1"/>
    </source>
</evidence>
<proteinExistence type="predicted"/>
<dbReference type="EMBL" id="SOMN01000017">
    <property type="protein sequence ID" value="TFE25785.1"/>
    <property type="molecule type" value="Genomic_DNA"/>
</dbReference>
<keyword evidence="3" id="KW-1185">Reference proteome</keyword>
<comment type="caution">
    <text evidence="2">The sequence shown here is derived from an EMBL/GenBank/DDBJ whole genome shotgun (WGS) entry which is preliminary data.</text>
</comment>
<dbReference type="AlphaFoldDB" id="A0A4Y8M1N0"/>
<evidence type="ECO:0000313" key="3">
    <source>
        <dbReference type="Proteomes" id="UP000297900"/>
    </source>
</evidence>
<feature type="region of interest" description="Disordered" evidence="1">
    <location>
        <begin position="100"/>
        <end position="125"/>
    </location>
</feature>
<sequence length="164" mass="18485">MKSKQLMLITGPALRIKEALSQAGFIRDFVHQSTFRTELDASDGVYVYQIPYEELDGTLTLDGETAFFDGISDSEVPDEIQAAALDKWYALRTRISNAESQMYSPDRGDRRPSAPIPSRSVETAKNGSMVQDFADMKRLGRDMDRIKTEQQLQEVGLVNDPIQY</sequence>
<dbReference type="RefSeq" id="WP_135152574.1">
    <property type="nucleotide sequence ID" value="NZ_SOMN01000017.1"/>
</dbReference>
<name>A0A4Y8M1N0_9BACL</name>
<evidence type="ECO:0000256" key="1">
    <source>
        <dbReference type="SAM" id="MobiDB-lite"/>
    </source>
</evidence>
<reference evidence="2 3" key="1">
    <citation type="submission" date="2019-03" db="EMBL/GenBank/DDBJ databases">
        <title>Cohnella endophytica sp. nov., a novel endophytic bacterium isolated from bark of Sonneratia apetala.</title>
        <authorList>
            <person name="Tuo L."/>
        </authorList>
    </citation>
    <scope>NUCLEOTIDE SEQUENCE [LARGE SCALE GENOMIC DNA]</scope>
    <source>
        <strain evidence="2 3">CCTCC AB 208254</strain>
    </source>
</reference>
<organism evidence="2 3">
    <name type="scientific">Cohnella luojiensis</name>
    <dbReference type="NCBI Taxonomy" id="652876"/>
    <lineage>
        <taxon>Bacteria</taxon>
        <taxon>Bacillati</taxon>
        <taxon>Bacillota</taxon>
        <taxon>Bacilli</taxon>
        <taxon>Bacillales</taxon>
        <taxon>Paenibacillaceae</taxon>
        <taxon>Cohnella</taxon>
    </lineage>
</organism>
<gene>
    <name evidence="2" type="ORF">E2980_12770</name>
</gene>
<dbReference type="OrthoDB" id="2680441at2"/>